<dbReference type="STRING" id="98804.BTSPAZIEG_0194"/>
<dbReference type="Gene3D" id="3.40.50.360">
    <property type="match status" value="1"/>
</dbReference>
<dbReference type="Proteomes" id="UP000243633">
    <property type="component" value="Chromosome 1"/>
</dbReference>
<dbReference type="PROSITE" id="PS00201">
    <property type="entry name" value="FLAVODOXIN"/>
    <property type="match status" value="1"/>
</dbReference>
<dbReference type="InterPro" id="IPR001226">
    <property type="entry name" value="Flavodoxin_CS"/>
</dbReference>
<dbReference type="Pfam" id="PF00258">
    <property type="entry name" value="Flavodoxin_1"/>
    <property type="match status" value="1"/>
</dbReference>
<gene>
    <name evidence="9" type="primary">fldA</name>
    <name evidence="9" type="ORF">BTSPAZIEG_0194</name>
</gene>
<evidence type="ECO:0000313" key="9">
    <source>
        <dbReference type="EMBL" id="CUR53169.1"/>
    </source>
</evidence>
<reference evidence="10" key="1">
    <citation type="submission" date="2015-10" db="EMBL/GenBank/DDBJ databases">
        <authorList>
            <person name="Manzano-Marin A."/>
            <person name="Manzano-Marin A."/>
        </authorList>
    </citation>
    <scope>NUCLEOTIDE SEQUENCE [LARGE SCALE GENOMIC DNA]</scope>
    <source>
        <strain evidence="10">BTs</strain>
    </source>
</reference>
<accession>A0A161K9R5</accession>
<protein>
    <recommendedName>
        <fullName evidence="7">Flavodoxin</fullName>
    </recommendedName>
</protein>
<dbReference type="PANTHER" id="PTHR42809">
    <property type="entry name" value="FLAVODOXIN 2"/>
    <property type="match status" value="1"/>
</dbReference>
<keyword evidence="10" id="KW-1185">Reference proteome</keyword>
<evidence type="ECO:0000256" key="2">
    <source>
        <dbReference type="ARBA" id="ARBA00005267"/>
    </source>
</evidence>
<proteinExistence type="inferred from homology"/>
<dbReference type="EMBL" id="LN890285">
    <property type="protein sequence ID" value="CUR53169.1"/>
    <property type="molecule type" value="Genomic_DNA"/>
</dbReference>
<dbReference type="NCBIfam" id="TIGR01752">
    <property type="entry name" value="flav_long"/>
    <property type="match status" value="1"/>
</dbReference>
<evidence type="ECO:0000313" key="10">
    <source>
        <dbReference type="Proteomes" id="UP000243633"/>
    </source>
</evidence>
<evidence type="ECO:0000256" key="3">
    <source>
        <dbReference type="ARBA" id="ARBA00022448"/>
    </source>
</evidence>
<evidence type="ECO:0000256" key="7">
    <source>
        <dbReference type="PIRNR" id="PIRNR038996"/>
    </source>
</evidence>
<dbReference type="InterPro" id="IPR010086">
    <property type="entry name" value="Flavodoxin_lc"/>
</dbReference>
<dbReference type="OrthoDB" id="359268at2"/>
<feature type="domain" description="Flavodoxin-like" evidence="8">
    <location>
        <begin position="4"/>
        <end position="165"/>
    </location>
</feature>
<comment type="function">
    <text evidence="7">Low-potential electron donor to a number of redox enzymes.</text>
</comment>
<keyword evidence="4 7" id="KW-0285">Flavoprotein</keyword>
<comment type="similarity">
    <text evidence="2 7">Belongs to the flavodoxin family.</text>
</comment>
<dbReference type="GO" id="GO:0010181">
    <property type="term" value="F:FMN binding"/>
    <property type="evidence" value="ECO:0007669"/>
    <property type="project" value="UniProtKB-UniRule"/>
</dbReference>
<dbReference type="InterPro" id="IPR029039">
    <property type="entry name" value="Flavoprotein-like_sf"/>
</dbReference>
<organism evidence="9 10">
    <name type="scientific">Buchnera aphidicola subsp. Tuberolachnus salignus</name>
    <dbReference type="NCBI Taxonomy" id="98804"/>
    <lineage>
        <taxon>Bacteria</taxon>
        <taxon>Pseudomonadati</taxon>
        <taxon>Pseudomonadota</taxon>
        <taxon>Gammaproteobacteria</taxon>
        <taxon>Enterobacterales</taxon>
        <taxon>Erwiniaceae</taxon>
        <taxon>Buchnera</taxon>
    </lineage>
</organism>
<keyword evidence="6 7" id="KW-0249">Electron transport</keyword>
<dbReference type="RefSeq" id="WP_075472583.1">
    <property type="nucleotide sequence ID" value="NZ_CP135003.1"/>
</dbReference>
<dbReference type="PROSITE" id="PS50902">
    <property type="entry name" value="FLAVODOXIN_LIKE"/>
    <property type="match status" value="1"/>
</dbReference>
<dbReference type="PIRSF" id="PIRSF038996">
    <property type="entry name" value="FldA"/>
    <property type="match status" value="1"/>
</dbReference>
<comment type="cofactor">
    <cofactor evidence="1 7">
        <name>FMN</name>
        <dbReference type="ChEBI" id="CHEBI:58210"/>
    </cofactor>
</comment>
<dbReference type="InterPro" id="IPR050619">
    <property type="entry name" value="Flavodoxin"/>
</dbReference>
<dbReference type="PANTHER" id="PTHR42809:SF1">
    <property type="entry name" value="FLAVODOXIN 1"/>
    <property type="match status" value="1"/>
</dbReference>
<keyword evidence="5 7" id="KW-0288">FMN</keyword>
<dbReference type="SUPFAM" id="SSF52218">
    <property type="entry name" value="Flavoproteins"/>
    <property type="match status" value="1"/>
</dbReference>
<evidence type="ECO:0000256" key="1">
    <source>
        <dbReference type="ARBA" id="ARBA00001917"/>
    </source>
</evidence>
<evidence type="ECO:0000256" key="6">
    <source>
        <dbReference type="ARBA" id="ARBA00022982"/>
    </source>
</evidence>
<dbReference type="InterPro" id="IPR008254">
    <property type="entry name" value="Flavodoxin/NO_synth"/>
</dbReference>
<evidence type="ECO:0000256" key="5">
    <source>
        <dbReference type="ARBA" id="ARBA00022643"/>
    </source>
</evidence>
<dbReference type="AlphaFoldDB" id="A0A161K9R5"/>
<name>A0A161K9R5_BUCTT</name>
<dbReference type="GO" id="GO:0009055">
    <property type="term" value="F:electron transfer activity"/>
    <property type="evidence" value="ECO:0007669"/>
    <property type="project" value="UniProtKB-UniRule"/>
</dbReference>
<evidence type="ECO:0000259" key="8">
    <source>
        <dbReference type="PROSITE" id="PS50902"/>
    </source>
</evidence>
<dbReference type="PATRIC" id="fig|98804.3.peg.184"/>
<keyword evidence="3 7" id="KW-0813">Transport</keyword>
<evidence type="ECO:0000256" key="4">
    <source>
        <dbReference type="ARBA" id="ARBA00022630"/>
    </source>
</evidence>
<sequence length="177" mass="20882">MNKIGIFYGSDTGNTEKSAYLICEKLKIKKNCVFDISQNSVKKIRNYDILFFGVSTWYYGELQTDWEEWLLLLKKISFKNKIIALFGCGDQEDYSEYFCDSLGILYNFFSKKKVNFVGKWPIKKYHFEASKALLHNSYFCGLPLDFDRQPELTKIRISLWVSQVLTEIQKLKILFQK</sequence>